<evidence type="ECO:0000313" key="2">
    <source>
        <dbReference type="EMBL" id="KDN15604.1"/>
    </source>
</evidence>
<comment type="caution">
    <text evidence="2">The sequence shown here is derived from an EMBL/GenBank/DDBJ whole genome shotgun (WGS) entry which is preliminary data.</text>
</comment>
<feature type="region of interest" description="Disordered" evidence="1">
    <location>
        <begin position="36"/>
        <end position="55"/>
    </location>
</feature>
<dbReference type="Proteomes" id="UP000027170">
    <property type="component" value="Unassembled WGS sequence"/>
</dbReference>
<dbReference type="EMBL" id="JFZV01000001">
    <property type="protein sequence ID" value="KDN15604.1"/>
    <property type="molecule type" value="Genomic_DNA"/>
</dbReference>
<sequence>MKASDSSMNWLNKTTNSALYTKFQSQAAHITPQQSIQLQRAPNQHTTITTANYVT</sequence>
<gene>
    <name evidence="2" type="ORF">SALWKB29_0023</name>
</gene>
<dbReference type="AlphaFoldDB" id="A0A836MRV0"/>
<protein>
    <submittedName>
        <fullName evidence="2">Uncharacterized protein</fullName>
    </submittedName>
</protein>
<name>A0A836MRV0_9NEIS</name>
<keyword evidence="3" id="KW-1185">Reference proteome</keyword>
<proteinExistence type="predicted"/>
<accession>A0A836MRV0</accession>
<evidence type="ECO:0000313" key="3">
    <source>
        <dbReference type="Proteomes" id="UP000027170"/>
    </source>
</evidence>
<evidence type="ECO:0000256" key="1">
    <source>
        <dbReference type="SAM" id="MobiDB-lite"/>
    </source>
</evidence>
<organism evidence="2 3">
    <name type="scientific">Snodgrassella communis</name>
    <dbReference type="NCBI Taxonomy" id="2946699"/>
    <lineage>
        <taxon>Bacteria</taxon>
        <taxon>Pseudomonadati</taxon>
        <taxon>Pseudomonadota</taxon>
        <taxon>Betaproteobacteria</taxon>
        <taxon>Neisseriales</taxon>
        <taxon>Neisseriaceae</taxon>
        <taxon>Snodgrassella</taxon>
    </lineage>
</organism>
<reference evidence="2 3" key="1">
    <citation type="submission" date="2014-03" db="EMBL/GenBank/DDBJ databases">
        <title>The genomes of two eusocial bee gut symbionts.</title>
        <authorList>
            <person name="Kwong W.K."/>
            <person name="Engel P."/>
            <person name="Koch H."/>
            <person name="Moran N.A."/>
        </authorList>
    </citation>
    <scope>NUCLEOTIDE SEQUENCE [LARGE SCALE GENOMIC DNA]</scope>
    <source>
        <strain evidence="3">wkB29</strain>
    </source>
</reference>